<evidence type="ECO:0000313" key="4">
    <source>
        <dbReference type="Proteomes" id="UP001497457"/>
    </source>
</evidence>
<feature type="compositionally biased region" description="Acidic residues" evidence="1">
    <location>
        <begin position="26"/>
        <end position="44"/>
    </location>
</feature>
<sequence length="345" mass="38551">MVDVESNRLAAAGRLPAEATASWGNSEEEDAAEDDSESEEEEGDPCYAAQASCFRDTWNARYSRYFGHFDDTTKIPNKRFTYKKPGPDQFASTRTTLQIFSVKVARIRGGLQWPLHVFGRVAVRDTVDHNRNMIFYRPRESCQILTQEVPYLKLTGPTRAVVLADPATFEVDLKVKGITQSEDECLSFLAVNYIDFTSVQSRLLKRDYPSKLSTLEFELGSIVHSVEATIDMRIRRGSWPDGVRAQFAARTASIGKAKVMLLDSGDDKVHVAGDRSIKLSRSVVSVEIIGELEVCVKAWRPGEIVTDKKKVFKPKKESASHDIIDVGFCAMDVTISWSVISILSI</sequence>
<name>A0ABC8Z375_9POAL</name>
<gene>
    <name evidence="3" type="ORF">URODEC1_LOCUS40723</name>
</gene>
<dbReference type="Pfam" id="PF20241">
    <property type="entry name" value="DUF6598"/>
    <property type="match status" value="1"/>
</dbReference>
<dbReference type="PANTHER" id="PTHR33065">
    <property type="entry name" value="OS07G0486400 PROTEIN"/>
    <property type="match status" value="1"/>
</dbReference>
<evidence type="ECO:0000259" key="2">
    <source>
        <dbReference type="Pfam" id="PF20241"/>
    </source>
</evidence>
<feature type="region of interest" description="Disordered" evidence="1">
    <location>
        <begin position="1"/>
        <end position="46"/>
    </location>
</feature>
<dbReference type="Proteomes" id="UP001497457">
    <property type="component" value="Chromosome 18b"/>
</dbReference>
<accession>A0ABC8Z375</accession>
<evidence type="ECO:0000256" key="1">
    <source>
        <dbReference type="SAM" id="MobiDB-lite"/>
    </source>
</evidence>
<protein>
    <recommendedName>
        <fullName evidence="2">DUF6598 domain-containing protein</fullName>
    </recommendedName>
</protein>
<keyword evidence="4" id="KW-1185">Reference proteome</keyword>
<reference evidence="3 4" key="2">
    <citation type="submission" date="2024-10" db="EMBL/GenBank/DDBJ databases">
        <authorList>
            <person name="Ryan C."/>
        </authorList>
    </citation>
    <scope>NUCLEOTIDE SEQUENCE [LARGE SCALE GENOMIC DNA]</scope>
</reference>
<organism evidence="3 4">
    <name type="scientific">Urochloa decumbens</name>
    <dbReference type="NCBI Taxonomy" id="240449"/>
    <lineage>
        <taxon>Eukaryota</taxon>
        <taxon>Viridiplantae</taxon>
        <taxon>Streptophyta</taxon>
        <taxon>Embryophyta</taxon>
        <taxon>Tracheophyta</taxon>
        <taxon>Spermatophyta</taxon>
        <taxon>Magnoliopsida</taxon>
        <taxon>Liliopsida</taxon>
        <taxon>Poales</taxon>
        <taxon>Poaceae</taxon>
        <taxon>PACMAD clade</taxon>
        <taxon>Panicoideae</taxon>
        <taxon>Panicodae</taxon>
        <taxon>Paniceae</taxon>
        <taxon>Melinidinae</taxon>
        <taxon>Urochloa</taxon>
    </lineage>
</organism>
<dbReference type="PANTHER" id="PTHR33065:SF177">
    <property type="entry name" value="OS08G0141000 PROTEIN"/>
    <property type="match status" value="1"/>
</dbReference>
<evidence type="ECO:0000313" key="3">
    <source>
        <dbReference type="EMBL" id="CAL4954304.1"/>
    </source>
</evidence>
<proteinExistence type="predicted"/>
<dbReference type="EMBL" id="OZ075128">
    <property type="protein sequence ID" value="CAL4954304.1"/>
    <property type="molecule type" value="Genomic_DNA"/>
</dbReference>
<feature type="domain" description="DUF6598" evidence="2">
    <location>
        <begin position="96"/>
        <end position="335"/>
    </location>
</feature>
<dbReference type="InterPro" id="IPR046533">
    <property type="entry name" value="DUF6598"/>
</dbReference>
<reference evidence="4" key="1">
    <citation type="submission" date="2024-06" db="EMBL/GenBank/DDBJ databases">
        <authorList>
            <person name="Ryan C."/>
        </authorList>
    </citation>
    <scope>NUCLEOTIDE SEQUENCE [LARGE SCALE GENOMIC DNA]</scope>
</reference>
<dbReference type="AlphaFoldDB" id="A0ABC8Z375"/>